<reference evidence="3" key="1">
    <citation type="journal article" date="2019" name="Int. J. Syst. Evol. Microbiol.">
        <title>The Global Catalogue of Microorganisms (GCM) 10K type strain sequencing project: providing services to taxonomists for standard genome sequencing and annotation.</title>
        <authorList>
            <consortium name="The Broad Institute Genomics Platform"/>
            <consortium name="The Broad Institute Genome Sequencing Center for Infectious Disease"/>
            <person name="Wu L."/>
            <person name="Ma J."/>
        </authorList>
    </citation>
    <scope>NUCLEOTIDE SEQUENCE [LARGE SCALE GENOMIC DNA]</scope>
    <source>
        <strain evidence="3">ZS-35-S2</strain>
    </source>
</reference>
<comment type="caution">
    <text evidence="2">The sequence shown here is derived from an EMBL/GenBank/DDBJ whole genome shotgun (WGS) entry which is preliminary data.</text>
</comment>
<sequence length="110" mass="11429">MSRIDEATENPNDKLPAGKPLDPDVIVPDGDAGLEEDETAGEDERPAGALDAADNDLINVGKFNDPAILDDGPSERKGSDLSVAEAFGIDERDLHQPAPDAAPSPTGKPS</sequence>
<feature type="compositionally biased region" description="Acidic residues" evidence="1">
    <location>
        <begin position="32"/>
        <end position="41"/>
    </location>
</feature>
<protein>
    <submittedName>
        <fullName evidence="2">Uncharacterized protein</fullName>
    </submittedName>
</protein>
<dbReference type="EMBL" id="JBHUIJ010000006">
    <property type="protein sequence ID" value="MFD2236996.1"/>
    <property type="molecule type" value="Genomic_DNA"/>
</dbReference>
<evidence type="ECO:0000313" key="2">
    <source>
        <dbReference type="EMBL" id="MFD2236996.1"/>
    </source>
</evidence>
<accession>A0ABW5CJX4</accession>
<keyword evidence="3" id="KW-1185">Reference proteome</keyword>
<feature type="compositionally biased region" description="Pro residues" evidence="1">
    <location>
        <begin position="100"/>
        <end position="110"/>
    </location>
</feature>
<name>A0ABW5CJX4_9HYPH</name>
<dbReference type="RefSeq" id="WP_209736859.1">
    <property type="nucleotide sequence ID" value="NZ_CP072611.1"/>
</dbReference>
<organism evidence="2 3">
    <name type="scientific">Aureimonas populi</name>
    <dbReference type="NCBI Taxonomy" id="1701758"/>
    <lineage>
        <taxon>Bacteria</taxon>
        <taxon>Pseudomonadati</taxon>
        <taxon>Pseudomonadota</taxon>
        <taxon>Alphaproteobacteria</taxon>
        <taxon>Hyphomicrobiales</taxon>
        <taxon>Aurantimonadaceae</taxon>
        <taxon>Aureimonas</taxon>
    </lineage>
</organism>
<evidence type="ECO:0000256" key="1">
    <source>
        <dbReference type="SAM" id="MobiDB-lite"/>
    </source>
</evidence>
<dbReference type="Proteomes" id="UP001597371">
    <property type="component" value="Unassembled WGS sequence"/>
</dbReference>
<feature type="region of interest" description="Disordered" evidence="1">
    <location>
        <begin position="1"/>
        <end position="110"/>
    </location>
</feature>
<proteinExistence type="predicted"/>
<evidence type="ECO:0000313" key="3">
    <source>
        <dbReference type="Proteomes" id="UP001597371"/>
    </source>
</evidence>
<gene>
    <name evidence="2" type="ORF">ACFSKQ_05880</name>
</gene>